<feature type="transmembrane region" description="Helical" evidence="6">
    <location>
        <begin position="379"/>
        <end position="397"/>
    </location>
</feature>
<feature type="transmembrane region" description="Helical" evidence="6">
    <location>
        <begin position="320"/>
        <end position="340"/>
    </location>
</feature>
<accession>A0A084G9P5</accession>
<reference evidence="7 8" key="1">
    <citation type="journal article" date="2014" name="Genome Announc.">
        <title>Draft genome sequence of the pathogenic fungus Scedosporium apiospermum.</title>
        <authorList>
            <person name="Vandeputte P."/>
            <person name="Ghamrawi S."/>
            <person name="Rechenmann M."/>
            <person name="Iltis A."/>
            <person name="Giraud S."/>
            <person name="Fleury M."/>
            <person name="Thornton C."/>
            <person name="Delhaes L."/>
            <person name="Meyer W."/>
            <person name="Papon N."/>
            <person name="Bouchara J.P."/>
        </authorList>
    </citation>
    <scope>NUCLEOTIDE SEQUENCE [LARGE SCALE GENOMIC DNA]</scope>
    <source>
        <strain evidence="7 8">IHEM 14462</strain>
    </source>
</reference>
<sequence>MHGELDRCQRVVRQALWWQGAPVESYTQDLNFSESSKACPLKETKSQDDDGQVLVVFGKLGACFWTIYGLVAAATDQDSCNMLFSLALDDARASESEDGWRTLTTADGGELSVHVVEDPKSWRGDLNTVSLKRVTPEVVRFLYRLLVQGGLVLFPALITARADAVDKLRQQRPEDKHNPYPPLDVISSEDELYQILEHGPYKWSRIQGHVLILGADCVIRLGYIRPHRSHGAPDRIFPISFGTAANATSKDSPERNERSSRTFLKTLTYQVPPHTLRSPTMTSSEHNVHPEPPDLTEKLGAAVTVTTTETERAPWNRTPFYNATVLGICSFAAPGLWGAMNSLGAGGAQKPYLVNTANALTFCLMIISCWLTSGLVRYVGIKGALVAGTVGFAPYSAGLYLNNRYGVEWLVILGAAFCGISAGIFWAAEAAIAIGYPEPKNRGRLVAYWLTWTRAGQILGGAINLGLNADRNQAGKVSYTVYLVFIALQCLGPLAALLLNRPSQVRRSDGKPVDLAIFDQPWKEFKATTRSFLRADYLLLILWIGQGVYSEAVFFTYIALWFSVRARALGSFISGIVAVLASLILGFWLDRSTVTLRARARWAFAVIMTIQGAWWIWIVVNLAEFRRVGPVYDWSDPGFGRAFGVFVFLVAGFQLNYNFGIFLIGQISRSSQETVRLAALLRATESAWQALSYGLNALPVFATLGSAAFNFGLWGLSIVPAWLVVRRVGTSRYTPEESDPERPAKSA</sequence>
<evidence type="ECO:0000313" key="7">
    <source>
        <dbReference type="EMBL" id="KEZ44057.1"/>
    </source>
</evidence>
<feature type="transmembrane region" description="Helical" evidence="6">
    <location>
        <begin position="537"/>
        <end position="562"/>
    </location>
</feature>
<dbReference type="Proteomes" id="UP000028545">
    <property type="component" value="Unassembled WGS sequence"/>
</dbReference>
<dbReference type="OrthoDB" id="196103at2759"/>
<gene>
    <name evidence="7" type="ORF">SAPIO_CDS3799</name>
</gene>
<dbReference type="PANTHER" id="PTHR23294">
    <property type="entry name" value="ET TRANSLATION PRODUCT-RELATED"/>
    <property type="match status" value="1"/>
</dbReference>
<feature type="region of interest" description="Disordered" evidence="5">
    <location>
        <begin position="274"/>
        <end position="295"/>
    </location>
</feature>
<feature type="transmembrane region" description="Helical" evidence="6">
    <location>
        <begin position="446"/>
        <end position="467"/>
    </location>
</feature>
<feature type="transmembrane region" description="Helical" evidence="6">
    <location>
        <begin position="352"/>
        <end position="372"/>
    </location>
</feature>
<evidence type="ECO:0008006" key="9">
    <source>
        <dbReference type="Google" id="ProtNLM"/>
    </source>
</evidence>
<keyword evidence="3 6" id="KW-1133">Transmembrane helix</keyword>
<dbReference type="GO" id="GO:0016020">
    <property type="term" value="C:membrane"/>
    <property type="evidence" value="ECO:0007669"/>
    <property type="project" value="UniProtKB-SubCell"/>
</dbReference>
<dbReference type="HOGENOM" id="CLU_372195_0_0_1"/>
<comment type="caution">
    <text evidence="7">The sequence shown here is derived from an EMBL/GenBank/DDBJ whole genome shotgun (WGS) entry which is preliminary data.</text>
</comment>
<feature type="transmembrane region" description="Helical" evidence="6">
    <location>
        <begin position="602"/>
        <end position="623"/>
    </location>
</feature>
<evidence type="ECO:0000256" key="1">
    <source>
        <dbReference type="ARBA" id="ARBA00004141"/>
    </source>
</evidence>
<keyword evidence="4 6" id="KW-0472">Membrane</keyword>
<feature type="transmembrane region" description="Helical" evidence="6">
    <location>
        <begin position="141"/>
        <end position="162"/>
    </location>
</feature>
<evidence type="ECO:0000256" key="5">
    <source>
        <dbReference type="SAM" id="MobiDB-lite"/>
    </source>
</evidence>
<keyword evidence="8" id="KW-1185">Reference proteome</keyword>
<dbReference type="AlphaFoldDB" id="A0A084G9P5"/>
<feature type="compositionally biased region" description="Basic and acidic residues" evidence="5">
    <location>
        <begin position="286"/>
        <end position="295"/>
    </location>
</feature>
<feature type="transmembrane region" description="Helical" evidence="6">
    <location>
        <begin position="701"/>
        <end position="725"/>
    </location>
</feature>
<keyword evidence="2 6" id="KW-0812">Transmembrane</keyword>
<dbReference type="GeneID" id="27722871"/>
<evidence type="ECO:0000256" key="3">
    <source>
        <dbReference type="ARBA" id="ARBA00022989"/>
    </source>
</evidence>
<comment type="subcellular location">
    <subcellularLocation>
        <location evidence="1">Membrane</location>
        <topology evidence="1">Multi-pass membrane protein</topology>
    </subcellularLocation>
</comment>
<dbReference type="InterPro" id="IPR051617">
    <property type="entry name" value="UNC-93-like_regulator"/>
</dbReference>
<dbReference type="RefSeq" id="XP_016643856.1">
    <property type="nucleotide sequence ID" value="XM_016786513.1"/>
</dbReference>
<evidence type="ECO:0000256" key="6">
    <source>
        <dbReference type="SAM" id="Phobius"/>
    </source>
</evidence>
<dbReference type="KEGG" id="sapo:SAPIO_CDS3799"/>
<dbReference type="Gene3D" id="1.20.1250.20">
    <property type="entry name" value="MFS general substrate transporter like domains"/>
    <property type="match status" value="1"/>
</dbReference>
<dbReference type="SUPFAM" id="SSF103473">
    <property type="entry name" value="MFS general substrate transporter"/>
    <property type="match status" value="1"/>
</dbReference>
<organism evidence="7 8">
    <name type="scientific">Pseudallescheria apiosperma</name>
    <name type="common">Scedosporium apiospermum</name>
    <dbReference type="NCBI Taxonomy" id="563466"/>
    <lineage>
        <taxon>Eukaryota</taxon>
        <taxon>Fungi</taxon>
        <taxon>Dikarya</taxon>
        <taxon>Ascomycota</taxon>
        <taxon>Pezizomycotina</taxon>
        <taxon>Sordariomycetes</taxon>
        <taxon>Hypocreomycetidae</taxon>
        <taxon>Microascales</taxon>
        <taxon>Microascaceae</taxon>
        <taxon>Scedosporium</taxon>
    </lineage>
</organism>
<evidence type="ECO:0000313" key="8">
    <source>
        <dbReference type="Proteomes" id="UP000028545"/>
    </source>
</evidence>
<evidence type="ECO:0000256" key="2">
    <source>
        <dbReference type="ARBA" id="ARBA00022692"/>
    </source>
</evidence>
<dbReference type="InterPro" id="IPR010291">
    <property type="entry name" value="Ion_channel_UNC-93"/>
</dbReference>
<feature type="transmembrane region" description="Helical" evidence="6">
    <location>
        <begin position="479"/>
        <end position="499"/>
    </location>
</feature>
<feature type="transmembrane region" description="Helical" evidence="6">
    <location>
        <begin position="568"/>
        <end position="590"/>
    </location>
</feature>
<feature type="transmembrane region" description="Helical" evidence="6">
    <location>
        <begin position="643"/>
        <end position="665"/>
    </location>
</feature>
<dbReference type="EMBL" id="JOWA01000089">
    <property type="protein sequence ID" value="KEZ44057.1"/>
    <property type="molecule type" value="Genomic_DNA"/>
</dbReference>
<dbReference type="VEuPathDB" id="FungiDB:SAPIO_CDS3799"/>
<dbReference type="InterPro" id="IPR036259">
    <property type="entry name" value="MFS_trans_sf"/>
</dbReference>
<dbReference type="PANTHER" id="PTHR23294:SF19">
    <property type="entry name" value="DUF895 DOMAIN MEMBRANE PROTEIN-RELATED"/>
    <property type="match status" value="1"/>
</dbReference>
<dbReference type="Pfam" id="PF05978">
    <property type="entry name" value="UNC-93"/>
    <property type="match status" value="1"/>
</dbReference>
<name>A0A084G9P5_PSEDA</name>
<proteinExistence type="predicted"/>
<evidence type="ECO:0000256" key="4">
    <source>
        <dbReference type="ARBA" id="ARBA00023136"/>
    </source>
</evidence>
<protein>
    <recommendedName>
        <fullName evidence="9">DUF895 domain membrane protein</fullName>
    </recommendedName>
</protein>
<feature type="transmembrane region" description="Helical" evidence="6">
    <location>
        <begin position="409"/>
        <end position="434"/>
    </location>
</feature>